<feature type="compositionally biased region" description="Basic and acidic residues" evidence="2">
    <location>
        <begin position="7"/>
        <end position="16"/>
    </location>
</feature>
<dbReference type="InterPro" id="IPR012617">
    <property type="entry name" value="AATF_C"/>
</dbReference>
<keyword evidence="5" id="KW-1185">Reference proteome</keyword>
<dbReference type="InterPro" id="IPR025160">
    <property type="entry name" value="AATF"/>
</dbReference>
<feature type="compositionally biased region" description="Acidic residues" evidence="2">
    <location>
        <begin position="314"/>
        <end position="323"/>
    </location>
</feature>
<dbReference type="InterPro" id="IPR039223">
    <property type="entry name" value="AATF/Bfr2"/>
</dbReference>
<comment type="similarity">
    <text evidence="1">Belongs to the AATF family.</text>
</comment>
<dbReference type="Pfam" id="PF13339">
    <property type="entry name" value="AATF-Che1"/>
    <property type="match status" value="1"/>
</dbReference>
<dbReference type="Pfam" id="PF08164">
    <property type="entry name" value="TRAUB"/>
    <property type="match status" value="1"/>
</dbReference>
<dbReference type="PANTHER" id="PTHR15565">
    <property type="entry name" value="AATF PROTEIN APOPTOSIS ANTAGONIZING TRANSCRIPTION FACTOR"/>
    <property type="match status" value="1"/>
</dbReference>
<reference evidence="6 7" key="1">
    <citation type="submission" date="2022-11" db="UniProtKB">
        <authorList>
            <consortium name="WormBaseParasite"/>
        </authorList>
    </citation>
    <scope>IDENTIFICATION</scope>
</reference>
<dbReference type="WBParaSite" id="PgR090_g007_t04">
    <property type="protein sequence ID" value="PgR090_g007_t04"/>
    <property type="gene ID" value="PgR090_g007"/>
</dbReference>
<feature type="region of interest" description="Disordered" evidence="2">
    <location>
        <begin position="1"/>
        <end position="51"/>
    </location>
</feature>
<feature type="compositionally biased region" description="Acidic residues" evidence="2">
    <location>
        <begin position="95"/>
        <end position="124"/>
    </location>
</feature>
<evidence type="ECO:0000256" key="1">
    <source>
        <dbReference type="ARBA" id="ARBA00008966"/>
    </source>
</evidence>
<proteinExistence type="inferred from homology"/>
<sequence>MMSSVKDFLDSLDKPVPELPDLEDNDNQDGTLARHSGKLLPATTQDEAIGRRRLYIVAEDRDPKYGAEVVSSKSVFGGDELSGLAQPTKTHSDESENENDEDDDDDSEEQSEVDDEASDDDDVEGSTSEQGLTADRDDNDDEEKSVDDEEGKVDEATIHVENALAAVSFESQKKKGESIRKQLLIWDQLMHLQIKLHAALRVYNQLPRGKLARQLLRDADEKTVHDYRRVRKNTLTLLEILLNAEDALLHSSNQTKNIVTKKATTSRADGDSEDEEVVSSSDEKEEEEGDIVDEVQNDGDESIRDYKEELSPSGDEEKEEEDNESKPKGRLSMRHTETELCKRHKRFEEFRNSTLKKWDERTRLVGIGAAKSAKHNFSAFESVVVKQIEQIMADKHRLIRRTQTKRSDTERIGDNAEAAYDVEIFDDDDFYQQLLKDLIERKSAEIVDPIEMSKQWLEMQKLRQKRSKNKKVDTKASKGRKIRYVVIPKLVNYYPSFPEKVKWSHETRNQLFKSLFAA</sequence>
<feature type="compositionally biased region" description="Basic and acidic residues" evidence="2">
    <location>
        <begin position="301"/>
        <end position="310"/>
    </location>
</feature>
<dbReference type="AlphaFoldDB" id="A0A915C500"/>
<protein>
    <submittedName>
        <fullName evidence="6 7">Protein AATF</fullName>
    </submittedName>
</protein>
<feature type="domain" description="Apoptosis-antagonizing transcription factor C-terminal" evidence="3">
    <location>
        <begin position="431"/>
        <end position="516"/>
    </location>
</feature>
<accession>A0A915C500</accession>
<evidence type="ECO:0000259" key="4">
    <source>
        <dbReference type="Pfam" id="PF13339"/>
    </source>
</evidence>
<evidence type="ECO:0000259" key="3">
    <source>
        <dbReference type="Pfam" id="PF08164"/>
    </source>
</evidence>
<feature type="domain" description="AATF leucine zipper-containing" evidence="4">
    <location>
        <begin position="174"/>
        <end position="361"/>
    </location>
</feature>
<organism evidence="5 7">
    <name type="scientific">Parascaris univalens</name>
    <name type="common">Nematode worm</name>
    <dbReference type="NCBI Taxonomy" id="6257"/>
    <lineage>
        <taxon>Eukaryota</taxon>
        <taxon>Metazoa</taxon>
        <taxon>Ecdysozoa</taxon>
        <taxon>Nematoda</taxon>
        <taxon>Chromadorea</taxon>
        <taxon>Rhabditida</taxon>
        <taxon>Spirurina</taxon>
        <taxon>Ascaridomorpha</taxon>
        <taxon>Ascaridoidea</taxon>
        <taxon>Ascarididae</taxon>
        <taxon>Parascaris</taxon>
    </lineage>
</organism>
<evidence type="ECO:0000313" key="7">
    <source>
        <dbReference type="WBParaSite" id="PgR090_g007_t05"/>
    </source>
</evidence>
<feature type="compositionally biased region" description="Acidic residues" evidence="2">
    <location>
        <begin position="137"/>
        <end position="152"/>
    </location>
</feature>
<feature type="region of interest" description="Disordered" evidence="2">
    <location>
        <begin position="70"/>
        <end position="156"/>
    </location>
</feature>
<dbReference type="WBParaSite" id="PgR090_g007_t05">
    <property type="protein sequence ID" value="PgR090_g007_t05"/>
    <property type="gene ID" value="PgR090_g007"/>
</dbReference>
<dbReference type="PANTHER" id="PTHR15565:SF0">
    <property type="entry name" value="PROTEIN AATF"/>
    <property type="match status" value="1"/>
</dbReference>
<feature type="region of interest" description="Disordered" evidence="2">
    <location>
        <begin position="260"/>
        <end position="336"/>
    </location>
</feature>
<feature type="compositionally biased region" description="Acidic residues" evidence="2">
    <location>
        <begin position="271"/>
        <end position="300"/>
    </location>
</feature>
<dbReference type="GO" id="GO:0005730">
    <property type="term" value="C:nucleolus"/>
    <property type="evidence" value="ECO:0007669"/>
    <property type="project" value="TreeGrafter"/>
</dbReference>
<evidence type="ECO:0000256" key="2">
    <source>
        <dbReference type="SAM" id="MobiDB-lite"/>
    </source>
</evidence>
<dbReference type="GO" id="GO:0006357">
    <property type="term" value="P:regulation of transcription by RNA polymerase II"/>
    <property type="evidence" value="ECO:0007669"/>
    <property type="project" value="TreeGrafter"/>
</dbReference>
<name>A0A915C500_PARUN</name>
<dbReference type="Proteomes" id="UP000887569">
    <property type="component" value="Unplaced"/>
</dbReference>
<evidence type="ECO:0000313" key="6">
    <source>
        <dbReference type="WBParaSite" id="PgR090_g007_t04"/>
    </source>
</evidence>
<evidence type="ECO:0000313" key="5">
    <source>
        <dbReference type="Proteomes" id="UP000887569"/>
    </source>
</evidence>